<evidence type="ECO:0000259" key="2">
    <source>
        <dbReference type="Pfam" id="PF02517"/>
    </source>
</evidence>
<keyword evidence="1" id="KW-0472">Membrane</keyword>
<organism evidence="3 4">
    <name type="scientific">Dactylosporangium cerinum</name>
    <dbReference type="NCBI Taxonomy" id="1434730"/>
    <lineage>
        <taxon>Bacteria</taxon>
        <taxon>Bacillati</taxon>
        <taxon>Actinomycetota</taxon>
        <taxon>Actinomycetes</taxon>
        <taxon>Micromonosporales</taxon>
        <taxon>Micromonosporaceae</taxon>
        <taxon>Dactylosporangium</taxon>
    </lineage>
</organism>
<comment type="caution">
    <text evidence="3">The sequence shown here is derived from an EMBL/GenBank/DDBJ whole genome shotgun (WGS) entry which is preliminary data.</text>
</comment>
<dbReference type="Proteomes" id="UP001595912">
    <property type="component" value="Unassembled WGS sequence"/>
</dbReference>
<dbReference type="GO" id="GO:0016787">
    <property type="term" value="F:hydrolase activity"/>
    <property type="evidence" value="ECO:0007669"/>
    <property type="project" value="UniProtKB-KW"/>
</dbReference>
<keyword evidence="4" id="KW-1185">Reference proteome</keyword>
<name>A0ABV9VPF8_9ACTN</name>
<feature type="transmembrane region" description="Helical" evidence="1">
    <location>
        <begin position="190"/>
        <end position="208"/>
    </location>
</feature>
<dbReference type="RefSeq" id="WP_380112681.1">
    <property type="nucleotide sequence ID" value="NZ_JBHSIU010000004.1"/>
</dbReference>
<keyword evidence="1" id="KW-1133">Transmembrane helix</keyword>
<feature type="transmembrane region" description="Helical" evidence="1">
    <location>
        <begin position="214"/>
        <end position="233"/>
    </location>
</feature>
<evidence type="ECO:0000313" key="4">
    <source>
        <dbReference type="Proteomes" id="UP001595912"/>
    </source>
</evidence>
<sequence length="259" mass="25915">MTAVLDWVDPTFHATEVILTALVVLILAVSVLRASPAGMRARISSKGLAAAFRRSTATNTLAALIALEAVLVGPGLDLADLGLRPVTAGDVLIALGLPAAAAGTAAVLAIRSGGISPDDDPLSFLRPATPSERRWAAAGAVAAGTGEEIVFRGLFIAAGTGVLGLPVWAAAVLAVILFGAGHRYQGLRGMLTTGAAAVVFTVLYALTGNLIVPIALHITVDLVSLLLVPALLARNGAPETAAPARADTGADTAAAKAAS</sequence>
<dbReference type="EMBL" id="JBHSIU010000004">
    <property type="protein sequence ID" value="MFC4996476.1"/>
    <property type="molecule type" value="Genomic_DNA"/>
</dbReference>
<evidence type="ECO:0000256" key="1">
    <source>
        <dbReference type="SAM" id="Phobius"/>
    </source>
</evidence>
<gene>
    <name evidence="3" type="ORF">ACFPIJ_01400</name>
</gene>
<protein>
    <submittedName>
        <fullName evidence="3">CPBP family intramembrane glutamic endopeptidase</fullName>
        <ecNumber evidence="3">3.4.-.-</ecNumber>
    </submittedName>
</protein>
<keyword evidence="1" id="KW-0812">Transmembrane</keyword>
<proteinExistence type="predicted"/>
<reference evidence="4" key="1">
    <citation type="journal article" date="2019" name="Int. J. Syst. Evol. Microbiol.">
        <title>The Global Catalogue of Microorganisms (GCM) 10K type strain sequencing project: providing services to taxonomists for standard genome sequencing and annotation.</title>
        <authorList>
            <consortium name="The Broad Institute Genomics Platform"/>
            <consortium name="The Broad Institute Genome Sequencing Center for Infectious Disease"/>
            <person name="Wu L."/>
            <person name="Ma J."/>
        </authorList>
    </citation>
    <scope>NUCLEOTIDE SEQUENCE [LARGE SCALE GENOMIC DNA]</scope>
    <source>
        <strain evidence="4">CGMCC 4.7152</strain>
    </source>
</reference>
<feature type="transmembrane region" description="Helical" evidence="1">
    <location>
        <begin position="12"/>
        <end position="32"/>
    </location>
</feature>
<feature type="transmembrane region" description="Helical" evidence="1">
    <location>
        <begin position="91"/>
        <end position="110"/>
    </location>
</feature>
<dbReference type="EC" id="3.4.-.-" evidence="3"/>
<feature type="domain" description="CAAX prenyl protease 2/Lysostaphin resistance protein A-like" evidence="2">
    <location>
        <begin position="136"/>
        <end position="223"/>
    </location>
</feature>
<dbReference type="Pfam" id="PF02517">
    <property type="entry name" value="Rce1-like"/>
    <property type="match status" value="1"/>
</dbReference>
<dbReference type="InterPro" id="IPR003675">
    <property type="entry name" value="Rce1/LyrA-like_dom"/>
</dbReference>
<accession>A0ABV9VPF8</accession>
<evidence type="ECO:0000313" key="3">
    <source>
        <dbReference type="EMBL" id="MFC4996476.1"/>
    </source>
</evidence>
<keyword evidence="3" id="KW-0378">Hydrolase</keyword>
<feature type="transmembrane region" description="Helical" evidence="1">
    <location>
        <begin position="154"/>
        <end position="178"/>
    </location>
</feature>